<reference evidence="5 6" key="1">
    <citation type="journal article" date="2014" name="BMC Genomics">
        <title>Comparative genome sequencing reveals chemotype-specific gene clusters in the toxigenic black mold Stachybotrys.</title>
        <authorList>
            <person name="Semeiks J."/>
            <person name="Borek D."/>
            <person name="Otwinowski Z."/>
            <person name="Grishin N.V."/>
        </authorList>
    </citation>
    <scope>NUCLEOTIDE SEQUENCE [LARGE SCALE GENOMIC DNA]</scope>
    <source>
        <strain evidence="6">CBS 109288 / IBT 7711</strain>
    </source>
</reference>
<dbReference type="AlphaFoldDB" id="A0A084AJZ9"/>
<dbReference type="Pfam" id="PF00400">
    <property type="entry name" value="WD40"/>
    <property type="match status" value="3"/>
</dbReference>
<dbReference type="InterPro" id="IPR036322">
    <property type="entry name" value="WD40_repeat_dom_sf"/>
</dbReference>
<organism evidence="5 6">
    <name type="scientific">Stachybotrys chartarum (strain CBS 109288 / IBT 7711)</name>
    <name type="common">Toxic black mold</name>
    <name type="synonym">Stilbospora chartarum</name>
    <dbReference type="NCBI Taxonomy" id="1280523"/>
    <lineage>
        <taxon>Eukaryota</taxon>
        <taxon>Fungi</taxon>
        <taxon>Dikarya</taxon>
        <taxon>Ascomycota</taxon>
        <taxon>Pezizomycotina</taxon>
        <taxon>Sordariomycetes</taxon>
        <taxon>Hypocreomycetidae</taxon>
        <taxon>Hypocreales</taxon>
        <taxon>Stachybotryaceae</taxon>
        <taxon>Stachybotrys</taxon>
    </lineage>
</organism>
<dbReference type="PROSITE" id="PS50082">
    <property type="entry name" value="WD_REPEATS_2"/>
    <property type="match status" value="3"/>
</dbReference>
<dbReference type="InterPro" id="IPR001680">
    <property type="entry name" value="WD40_rpt"/>
</dbReference>
<evidence type="ECO:0000256" key="1">
    <source>
        <dbReference type="ARBA" id="ARBA00022574"/>
    </source>
</evidence>
<evidence type="ECO:0000313" key="6">
    <source>
        <dbReference type="Proteomes" id="UP000028045"/>
    </source>
</evidence>
<dbReference type="HOGENOM" id="CLU_037323_3_0_1"/>
<dbReference type="InterPro" id="IPR015943">
    <property type="entry name" value="WD40/YVTN_repeat-like_dom_sf"/>
</dbReference>
<keyword evidence="1 3" id="KW-0853">WD repeat</keyword>
<evidence type="ECO:0000256" key="3">
    <source>
        <dbReference type="PROSITE-ProRule" id="PRU00221"/>
    </source>
</evidence>
<keyword evidence="6" id="KW-1185">Reference proteome</keyword>
<dbReference type="InterPro" id="IPR039328">
    <property type="entry name" value="WDR89"/>
</dbReference>
<proteinExistence type="predicted"/>
<dbReference type="Proteomes" id="UP000028045">
    <property type="component" value="Unassembled WGS sequence"/>
</dbReference>
<dbReference type="PROSITE" id="PS00678">
    <property type="entry name" value="WD_REPEATS_1"/>
    <property type="match status" value="1"/>
</dbReference>
<evidence type="ECO:0000313" key="5">
    <source>
        <dbReference type="EMBL" id="KEY65628.1"/>
    </source>
</evidence>
<feature type="repeat" description="WD" evidence="3">
    <location>
        <begin position="137"/>
        <end position="179"/>
    </location>
</feature>
<dbReference type="OrthoDB" id="25131at2759"/>
<dbReference type="PROSITE" id="PS50294">
    <property type="entry name" value="WD_REPEATS_REGION"/>
    <property type="match status" value="1"/>
</dbReference>
<dbReference type="PRINTS" id="PR00320">
    <property type="entry name" value="GPROTEINBRPT"/>
</dbReference>
<evidence type="ECO:0008006" key="7">
    <source>
        <dbReference type="Google" id="ProtNLM"/>
    </source>
</evidence>
<dbReference type="Gene3D" id="2.130.10.10">
    <property type="entry name" value="YVTN repeat-like/Quinoprotein amine dehydrogenase"/>
    <property type="match status" value="2"/>
</dbReference>
<feature type="repeat" description="WD" evidence="3">
    <location>
        <begin position="295"/>
        <end position="323"/>
    </location>
</feature>
<evidence type="ECO:0000256" key="2">
    <source>
        <dbReference type="ARBA" id="ARBA00022737"/>
    </source>
</evidence>
<name>A0A084AJZ9_STACB</name>
<dbReference type="InterPro" id="IPR019775">
    <property type="entry name" value="WD40_repeat_CS"/>
</dbReference>
<dbReference type="EMBL" id="KL648692">
    <property type="protein sequence ID" value="KEY65628.1"/>
    <property type="molecule type" value="Genomic_DNA"/>
</dbReference>
<keyword evidence="2" id="KW-0677">Repeat</keyword>
<protein>
    <recommendedName>
        <fullName evidence="7">Anaphase-promoting complex subunit 4 WD40 domain-containing protein</fullName>
    </recommendedName>
</protein>
<evidence type="ECO:0000256" key="4">
    <source>
        <dbReference type="SAM" id="MobiDB-lite"/>
    </source>
</evidence>
<accession>A0A084AJZ9</accession>
<feature type="repeat" description="WD" evidence="3">
    <location>
        <begin position="58"/>
        <end position="99"/>
    </location>
</feature>
<dbReference type="InterPro" id="IPR020472">
    <property type="entry name" value="WD40_PAC1"/>
</dbReference>
<dbReference type="PANTHER" id="PTHR22889">
    <property type="entry name" value="WD REPEAT-CONTAINING PROTEIN 89"/>
    <property type="match status" value="1"/>
</dbReference>
<feature type="region of interest" description="Disordered" evidence="4">
    <location>
        <begin position="111"/>
        <end position="143"/>
    </location>
</feature>
<sequence length="323" mass="34244">MYTLANADSFSFTSFTKSPVYALAAHRISAGVAALTSDGALSVLDPSRLQHGPQAAVATGHGHASVLRPYDWRGSVVATAGEDGTVALWDLRAGREGLRLNGPSPPFYTHTHFMPSSLSDGNTRDPRSPSGAKASYDEPHSDDITSLTFHPSDAAVLMSGSTDGLVNVYDTRVADEDEVILQTFNHNASIHHAAFLTGTVVAALSHDEQFALYDMADENPSGDAAQHFGDLRQRLACQYVADISPKIDGTGATVGVGAQDQQAFQLIHLGKGDSAWDFDGNSVVALPGAHGEEIVRSFCFFDEIQLVITAGEDGSIKAWKAEG</sequence>
<dbReference type="SUPFAM" id="SSF50978">
    <property type="entry name" value="WD40 repeat-like"/>
    <property type="match status" value="1"/>
</dbReference>
<gene>
    <name evidence="5" type="ORF">S7711_07877</name>
</gene>
<dbReference type="SMART" id="SM00320">
    <property type="entry name" value="WD40"/>
    <property type="match status" value="4"/>
</dbReference>
<dbReference type="PANTHER" id="PTHR22889:SF0">
    <property type="entry name" value="WD REPEAT-CONTAINING PROTEIN 89"/>
    <property type="match status" value="1"/>
</dbReference>